<reference evidence="2 3" key="1">
    <citation type="submission" date="2019-06" db="EMBL/GenBank/DDBJ databases">
        <title>Sequencing the genomes of 1000 actinobacteria strains.</title>
        <authorList>
            <person name="Klenk H.-P."/>
        </authorList>
    </citation>
    <scope>NUCLEOTIDE SEQUENCE [LARGE SCALE GENOMIC DNA]</scope>
    <source>
        <strain evidence="2 3">DSM 25218</strain>
    </source>
</reference>
<proteinExistence type="predicted"/>
<evidence type="ECO:0000259" key="1">
    <source>
        <dbReference type="PROSITE" id="PS50846"/>
    </source>
</evidence>
<dbReference type="InterPro" id="IPR036163">
    <property type="entry name" value="HMA_dom_sf"/>
</dbReference>
<dbReference type="EMBL" id="VFOV01000001">
    <property type="protein sequence ID" value="TQL67229.1"/>
    <property type="molecule type" value="Genomic_DNA"/>
</dbReference>
<evidence type="ECO:0000313" key="2">
    <source>
        <dbReference type="EMBL" id="TQL67229.1"/>
    </source>
</evidence>
<dbReference type="RefSeq" id="WP_141779354.1">
    <property type="nucleotide sequence ID" value="NZ_VFOV01000001.1"/>
</dbReference>
<organism evidence="2 3">
    <name type="scientific">Nocardioides albertanoniae</name>
    <dbReference type="NCBI Taxonomy" id="1175486"/>
    <lineage>
        <taxon>Bacteria</taxon>
        <taxon>Bacillati</taxon>
        <taxon>Actinomycetota</taxon>
        <taxon>Actinomycetes</taxon>
        <taxon>Propionibacteriales</taxon>
        <taxon>Nocardioidaceae</taxon>
        <taxon>Nocardioides</taxon>
    </lineage>
</organism>
<gene>
    <name evidence="2" type="ORF">FB381_1102</name>
</gene>
<dbReference type="Gene3D" id="3.30.70.100">
    <property type="match status" value="1"/>
</dbReference>
<dbReference type="InterPro" id="IPR006121">
    <property type="entry name" value="HMA_dom"/>
</dbReference>
<accession>A0A543A3S1</accession>
<dbReference type="SUPFAM" id="SSF55008">
    <property type="entry name" value="HMA, heavy metal-associated domain"/>
    <property type="match status" value="1"/>
</dbReference>
<dbReference type="Proteomes" id="UP000320209">
    <property type="component" value="Unassembled WGS sequence"/>
</dbReference>
<feature type="domain" description="HMA" evidence="1">
    <location>
        <begin position="3"/>
        <end position="69"/>
    </location>
</feature>
<keyword evidence="3" id="KW-1185">Reference proteome</keyword>
<protein>
    <submittedName>
        <fullName evidence="2">Copper chaperone CopZ</fullName>
    </submittedName>
</protein>
<dbReference type="CDD" id="cd00371">
    <property type="entry name" value="HMA"/>
    <property type="match status" value="1"/>
</dbReference>
<dbReference type="PROSITE" id="PS50846">
    <property type="entry name" value="HMA_2"/>
    <property type="match status" value="1"/>
</dbReference>
<dbReference type="Pfam" id="PF00403">
    <property type="entry name" value="HMA"/>
    <property type="match status" value="1"/>
</dbReference>
<evidence type="ECO:0000313" key="3">
    <source>
        <dbReference type="Proteomes" id="UP000320209"/>
    </source>
</evidence>
<dbReference type="AlphaFoldDB" id="A0A543A3S1"/>
<name>A0A543A3S1_9ACTN</name>
<dbReference type="OrthoDB" id="9813965at2"/>
<comment type="caution">
    <text evidence="2">The sequence shown here is derived from an EMBL/GenBank/DDBJ whole genome shotgun (WGS) entry which is preliminary data.</text>
</comment>
<dbReference type="GO" id="GO:0046872">
    <property type="term" value="F:metal ion binding"/>
    <property type="evidence" value="ECO:0007669"/>
    <property type="project" value="InterPro"/>
</dbReference>
<sequence>MQTTYTWAVTGMHCNSCSILIDEAVEELDGVTSSTTSLKKKLTTVTLDPTRCEPAHVAEAIRIAGYDVNPVSVSAQAAPARRAWFRRARS</sequence>